<protein>
    <submittedName>
        <fullName evidence="1">Uncharacterized protein</fullName>
    </submittedName>
</protein>
<dbReference type="AlphaFoldDB" id="A0A7J8LH42"/>
<sequence>MAETLAKAGMSRKNFFKAARRFAAEAEWMMLGWSAVFCSRVQRGSLLLKLFLSAK</sequence>
<comment type="caution">
    <text evidence="1">The sequence shown here is derived from an EMBL/GenBank/DDBJ whole genome shotgun (WGS) entry which is preliminary data.</text>
</comment>
<evidence type="ECO:0000313" key="2">
    <source>
        <dbReference type="Proteomes" id="UP000593572"/>
    </source>
</evidence>
<accession>A0A7J8LH42</accession>
<dbReference type="EMBL" id="JABEZX010000003">
    <property type="protein sequence ID" value="MBA0551710.1"/>
    <property type="molecule type" value="Genomic_DNA"/>
</dbReference>
<organism evidence="1 2">
    <name type="scientific">Gossypium lobatum</name>
    <dbReference type="NCBI Taxonomy" id="34289"/>
    <lineage>
        <taxon>Eukaryota</taxon>
        <taxon>Viridiplantae</taxon>
        <taxon>Streptophyta</taxon>
        <taxon>Embryophyta</taxon>
        <taxon>Tracheophyta</taxon>
        <taxon>Spermatophyta</taxon>
        <taxon>Magnoliopsida</taxon>
        <taxon>eudicotyledons</taxon>
        <taxon>Gunneridae</taxon>
        <taxon>Pentapetalae</taxon>
        <taxon>rosids</taxon>
        <taxon>malvids</taxon>
        <taxon>Malvales</taxon>
        <taxon>Malvaceae</taxon>
        <taxon>Malvoideae</taxon>
        <taxon>Gossypium</taxon>
    </lineage>
</organism>
<name>A0A7J8LH42_9ROSI</name>
<reference evidence="1 2" key="1">
    <citation type="journal article" date="2019" name="Genome Biol. Evol.">
        <title>Insights into the evolution of the New World diploid cottons (Gossypium, subgenus Houzingenia) based on genome sequencing.</title>
        <authorList>
            <person name="Grover C.E."/>
            <person name="Arick M.A. 2nd"/>
            <person name="Thrash A."/>
            <person name="Conover J.L."/>
            <person name="Sanders W.S."/>
            <person name="Peterson D.G."/>
            <person name="Frelichowski J.E."/>
            <person name="Scheffler J.A."/>
            <person name="Scheffler B.E."/>
            <person name="Wendel J.F."/>
        </authorList>
    </citation>
    <scope>NUCLEOTIDE SEQUENCE [LARGE SCALE GENOMIC DNA]</scope>
    <source>
        <strain evidence="1">157</strain>
        <tissue evidence="1">Leaf</tissue>
    </source>
</reference>
<proteinExistence type="predicted"/>
<evidence type="ECO:0000313" key="1">
    <source>
        <dbReference type="EMBL" id="MBA0551710.1"/>
    </source>
</evidence>
<gene>
    <name evidence="1" type="ORF">Golob_022581</name>
</gene>
<dbReference type="Proteomes" id="UP000593572">
    <property type="component" value="Unassembled WGS sequence"/>
</dbReference>
<keyword evidence="2" id="KW-1185">Reference proteome</keyword>